<comment type="subcellular location">
    <subcellularLocation>
        <location evidence="1">Cell membrane</location>
        <topology evidence="1">Multi-pass membrane protein</topology>
    </subcellularLocation>
</comment>
<evidence type="ECO:0000256" key="4">
    <source>
        <dbReference type="ARBA" id="ARBA00022989"/>
    </source>
</evidence>
<dbReference type="PANTHER" id="PTHR36115:SF9">
    <property type="entry name" value="LMO1584 PROTEIN"/>
    <property type="match status" value="1"/>
</dbReference>
<evidence type="ECO:0000259" key="7">
    <source>
        <dbReference type="Pfam" id="PF06271"/>
    </source>
</evidence>
<evidence type="ECO:0000313" key="8">
    <source>
        <dbReference type="EMBL" id="GFK92600.1"/>
    </source>
</evidence>
<organism evidence="8 9">
    <name type="scientific">Fundidesulfovibrio magnetotacticus</name>
    <dbReference type="NCBI Taxonomy" id="2730080"/>
    <lineage>
        <taxon>Bacteria</taxon>
        <taxon>Pseudomonadati</taxon>
        <taxon>Thermodesulfobacteriota</taxon>
        <taxon>Desulfovibrionia</taxon>
        <taxon>Desulfovibrionales</taxon>
        <taxon>Desulfovibrionaceae</taxon>
        <taxon>Fundidesulfovibrio</taxon>
    </lineage>
</organism>
<comment type="caution">
    <text evidence="8">The sequence shown here is derived from an EMBL/GenBank/DDBJ whole genome shotgun (WGS) entry which is preliminary data.</text>
</comment>
<reference evidence="8 9" key="1">
    <citation type="submission" date="2020-04" db="EMBL/GenBank/DDBJ databases">
        <authorList>
            <consortium name="Desulfovibrio sp. FSS-1 genome sequencing consortium"/>
            <person name="Shimoshige H."/>
            <person name="Kobayashi H."/>
            <person name="Maekawa T."/>
        </authorList>
    </citation>
    <scope>NUCLEOTIDE SEQUENCE [LARGE SCALE GENOMIC DNA]</scope>
    <source>
        <strain evidence="8 9">SIID29052-01</strain>
    </source>
</reference>
<proteinExistence type="predicted"/>
<feature type="transmembrane region" description="Helical" evidence="6">
    <location>
        <begin position="117"/>
        <end position="133"/>
    </location>
</feature>
<keyword evidence="4 6" id="KW-1133">Transmembrane helix</keyword>
<evidence type="ECO:0000256" key="3">
    <source>
        <dbReference type="ARBA" id="ARBA00022692"/>
    </source>
</evidence>
<keyword evidence="9" id="KW-1185">Reference proteome</keyword>
<keyword evidence="5 6" id="KW-0472">Membrane</keyword>
<dbReference type="RefSeq" id="WP_173080813.1">
    <property type="nucleotide sequence ID" value="NZ_BLTE01000001.1"/>
</dbReference>
<dbReference type="Proteomes" id="UP000494245">
    <property type="component" value="Unassembled WGS sequence"/>
</dbReference>
<dbReference type="Pfam" id="PF06271">
    <property type="entry name" value="RDD"/>
    <property type="match status" value="1"/>
</dbReference>
<evidence type="ECO:0000313" key="9">
    <source>
        <dbReference type="Proteomes" id="UP000494245"/>
    </source>
</evidence>
<evidence type="ECO:0000256" key="1">
    <source>
        <dbReference type="ARBA" id="ARBA00004651"/>
    </source>
</evidence>
<evidence type="ECO:0000256" key="6">
    <source>
        <dbReference type="SAM" id="Phobius"/>
    </source>
</evidence>
<evidence type="ECO:0000256" key="2">
    <source>
        <dbReference type="ARBA" id="ARBA00022475"/>
    </source>
</evidence>
<reference evidence="8 9" key="2">
    <citation type="submission" date="2020-05" db="EMBL/GenBank/DDBJ databases">
        <title>Draft genome sequence of Desulfovibrio sp. strainFSS-1.</title>
        <authorList>
            <person name="Shimoshige H."/>
            <person name="Kobayashi H."/>
            <person name="Maekawa T."/>
        </authorList>
    </citation>
    <scope>NUCLEOTIDE SEQUENCE [LARGE SCALE GENOMIC DNA]</scope>
    <source>
        <strain evidence="8 9">SIID29052-01</strain>
    </source>
</reference>
<protein>
    <recommendedName>
        <fullName evidence="7">RDD domain-containing protein</fullName>
    </recommendedName>
</protein>
<dbReference type="InterPro" id="IPR010432">
    <property type="entry name" value="RDD"/>
</dbReference>
<keyword evidence="3 6" id="KW-0812">Transmembrane</keyword>
<dbReference type="PANTHER" id="PTHR36115">
    <property type="entry name" value="PROLINE-RICH ANTIGEN HOMOLOG-RELATED"/>
    <property type="match status" value="1"/>
</dbReference>
<accession>A0A6V8LNM5</accession>
<feature type="transmembrane region" description="Helical" evidence="6">
    <location>
        <begin position="89"/>
        <end position="111"/>
    </location>
</feature>
<sequence>MVCAKCGKNNVDLSKYCQACGQPLGSSAQPVGGVGVPGRPPGGVGVTAQASVNVGVTRQPAGSPGPAAGVSGQTGGQPRYASWIRIGAYLIDVLICSVAMVALGVLSAVVSNGDNENFLTLLSIVLSWLYFALQESSSSQGTFGKRAVGVMVTDLQGRRISFGQATGRYFSKMLSALLLLFGYIMIIFTAKKQGLHDKMASTLVVYR</sequence>
<evidence type="ECO:0000256" key="5">
    <source>
        <dbReference type="ARBA" id="ARBA00023136"/>
    </source>
</evidence>
<gene>
    <name evidence="8" type="ORF">NNJEOMEG_00425</name>
</gene>
<feature type="transmembrane region" description="Helical" evidence="6">
    <location>
        <begin position="169"/>
        <end position="190"/>
    </location>
</feature>
<keyword evidence="2" id="KW-1003">Cell membrane</keyword>
<dbReference type="InterPro" id="IPR051791">
    <property type="entry name" value="Pra-immunoreactive"/>
</dbReference>
<dbReference type="AlphaFoldDB" id="A0A6V8LNM5"/>
<dbReference type="GO" id="GO:0005886">
    <property type="term" value="C:plasma membrane"/>
    <property type="evidence" value="ECO:0007669"/>
    <property type="project" value="UniProtKB-SubCell"/>
</dbReference>
<name>A0A6V8LNM5_9BACT</name>
<feature type="domain" description="RDD" evidence="7">
    <location>
        <begin position="83"/>
        <end position="200"/>
    </location>
</feature>
<dbReference type="EMBL" id="BLTE01000001">
    <property type="protein sequence ID" value="GFK92600.1"/>
    <property type="molecule type" value="Genomic_DNA"/>
</dbReference>